<feature type="transmembrane region" description="Helical" evidence="10">
    <location>
        <begin position="92"/>
        <end position="109"/>
    </location>
</feature>
<organism evidence="12">
    <name type="scientific">Paenarthrobacter sp. AMU7</name>
    <dbReference type="NCBI Taxonomy" id="3162492"/>
    <lineage>
        <taxon>Bacteria</taxon>
        <taxon>Bacillati</taxon>
        <taxon>Actinomycetota</taxon>
        <taxon>Actinomycetes</taxon>
        <taxon>Micrococcales</taxon>
        <taxon>Micrococcaceae</taxon>
        <taxon>Paenarthrobacter</taxon>
    </lineage>
</organism>
<protein>
    <submittedName>
        <fullName evidence="12">Cation:proton antiporter</fullName>
    </submittedName>
</protein>
<keyword evidence="3" id="KW-0813">Transport</keyword>
<feature type="transmembrane region" description="Helical" evidence="10">
    <location>
        <begin position="115"/>
        <end position="134"/>
    </location>
</feature>
<dbReference type="InterPro" id="IPR038770">
    <property type="entry name" value="Na+/solute_symporter_sf"/>
</dbReference>
<comment type="subcellular location">
    <subcellularLocation>
        <location evidence="1">Membrane</location>
        <topology evidence="1">Multi-pass membrane protein</topology>
    </subcellularLocation>
</comment>
<dbReference type="AlphaFoldDB" id="A0AB39YVY4"/>
<keyword evidence="4" id="KW-0050">Antiport</keyword>
<evidence type="ECO:0000256" key="3">
    <source>
        <dbReference type="ARBA" id="ARBA00022448"/>
    </source>
</evidence>
<keyword evidence="7" id="KW-0406">Ion transport</keyword>
<evidence type="ECO:0000256" key="6">
    <source>
        <dbReference type="ARBA" id="ARBA00022989"/>
    </source>
</evidence>
<feature type="transmembrane region" description="Helical" evidence="10">
    <location>
        <begin position="146"/>
        <end position="167"/>
    </location>
</feature>
<dbReference type="GO" id="GO:1902600">
    <property type="term" value="P:proton transmembrane transport"/>
    <property type="evidence" value="ECO:0007669"/>
    <property type="project" value="InterPro"/>
</dbReference>
<evidence type="ECO:0000256" key="5">
    <source>
        <dbReference type="ARBA" id="ARBA00022692"/>
    </source>
</evidence>
<comment type="similarity">
    <text evidence="2">Belongs to the monovalent cation:proton antiporter 2 (CPA2) transporter (TC 2.A.37) family.</text>
</comment>
<feature type="transmembrane region" description="Helical" evidence="10">
    <location>
        <begin position="173"/>
        <end position="194"/>
    </location>
</feature>
<keyword evidence="8 10" id="KW-0472">Membrane</keyword>
<evidence type="ECO:0000313" key="12">
    <source>
        <dbReference type="EMBL" id="XDV73507.1"/>
    </source>
</evidence>
<name>A0AB39YVY4_9MICC</name>
<evidence type="ECO:0000256" key="10">
    <source>
        <dbReference type="SAM" id="Phobius"/>
    </source>
</evidence>
<keyword evidence="5 10" id="KW-0812">Transmembrane</keyword>
<dbReference type="EMBL" id="CP165735">
    <property type="protein sequence ID" value="XDV73507.1"/>
    <property type="molecule type" value="Genomic_DNA"/>
</dbReference>
<feature type="transmembrane region" description="Helical" evidence="10">
    <location>
        <begin position="357"/>
        <end position="383"/>
    </location>
</feature>
<dbReference type="RefSeq" id="WP_280627872.1">
    <property type="nucleotide sequence ID" value="NZ_CP165735.1"/>
</dbReference>
<dbReference type="InterPro" id="IPR006153">
    <property type="entry name" value="Cation/H_exchanger_TM"/>
</dbReference>
<dbReference type="GO" id="GO:0015297">
    <property type="term" value="F:antiporter activity"/>
    <property type="evidence" value="ECO:0007669"/>
    <property type="project" value="UniProtKB-KW"/>
</dbReference>
<dbReference type="PANTHER" id="PTHR43562">
    <property type="entry name" value="NAPA-TYPE SODIUM/HYDROGEN ANTIPORTER"/>
    <property type="match status" value="1"/>
</dbReference>
<evidence type="ECO:0000256" key="4">
    <source>
        <dbReference type="ARBA" id="ARBA00022449"/>
    </source>
</evidence>
<evidence type="ECO:0000256" key="7">
    <source>
        <dbReference type="ARBA" id="ARBA00023065"/>
    </source>
</evidence>
<dbReference type="PANTHER" id="PTHR43562:SF1">
    <property type="entry name" value="NA(+)_H(+) ANTIPORTER YJBQ-RELATED"/>
    <property type="match status" value="1"/>
</dbReference>
<accession>A0AB39YVY4</accession>
<gene>
    <name evidence="12" type="ORF">ABQM86_10240</name>
</gene>
<proteinExistence type="inferred from homology"/>
<dbReference type="GO" id="GO:0016020">
    <property type="term" value="C:membrane"/>
    <property type="evidence" value="ECO:0007669"/>
    <property type="project" value="UniProtKB-SubCell"/>
</dbReference>
<feature type="transmembrane region" description="Helical" evidence="10">
    <location>
        <begin position="268"/>
        <end position="286"/>
    </location>
</feature>
<evidence type="ECO:0000256" key="8">
    <source>
        <dbReference type="ARBA" id="ARBA00023136"/>
    </source>
</evidence>
<dbReference type="Pfam" id="PF00999">
    <property type="entry name" value="Na_H_Exchanger"/>
    <property type="match status" value="1"/>
</dbReference>
<evidence type="ECO:0000256" key="1">
    <source>
        <dbReference type="ARBA" id="ARBA00004141"/>
    </source>
</evidence>
<keyword evidence="6 10" id="KW-1133">Transmembrane helix</keyword>
<feature type="transmembrane region" description="Helical" evidence="10">
    <location>
        <begin position="33"/>
        <end position="52"/>
    </location>
</feature>
<reference evidence="12" key="1">
    <citation type="submission" date="2024-07" db="EMBL/GenBank/DDBJ databases">
        <authorList>
            <person name="Li J."/>
            <person name="Wei H."/>
            <person name="Ma J."/>
        </authorList>
    </citation>
    <scope>NUCLEOTIDE SEQUENCE</scope>
    <source>
        <strain evidence="12">AMU7</strain>
    </source>
</reference>
<evidence type="ECO:0000256" key="2">
    <source>
        <dbReference type="ARBA" id="ARBA00005551"/>
    </source>
</evidence>
<evidence type="ECO:0000259" key="11">
    <source>
        <dbReference type="Pfam" id="PF00999"/>
    </source>
</evidence>
<feature type="domain" description="Cation/H+ exchanger transmembrane" evidence="11">
    <location>
        <begin position="26"/>
        <end position="380"/>
    </location>
</feature>
<feature type="transmembrane region" description="Helical" evidence="10">
    <location>
        <begin position="333"/>
        <end position="351"/>
    </location>
</feature>
<sequence>MQGLSASLVLIAALAVAAPLAVRLLDPVIKVPIVVFEIVLGILFGPSLLGWIESTPFTDTLADFGLAMLFFVAGNEIDFTAIRGRPIKRASAGWVISLAAGVGAGFVLAPAPEAAVIIGVALCSTALGTLLPIIRDAGESTSPVGTAVAALGAVGEFGPLIAISLFFSGKQVGTASVVLLGFVLLTGVSIYFASKARHTLFHAQVTRTLHTSSQFAMRSIMLVLSSLVVLSMVLGLDMLLGAFAAGVLWQVTIARAPEADRRVIETKIDAVAFGFLVPIFFIDTGIDFDLGALTSSPATLALVPLFLVLLLVIRGLPSLLAAPRGSTWAHKRAILLFGATGLPIIVAVTTIGREQGFITSGISSALVGAGMLSVLLFPLLALLQLQRGATTAPAAALPADSSPRPDQQKHDGDLPPSGASGSST</sequence>
<feature type="region of interest" description="Disordered" evidence="9">
    <location>
        <begin position="394"/>
        <end position="424"/>
    </location>
</feature>
<dbReference type="Gene3D" id="1.20.1530.20">
    <property type="match status" value="1"/>
</dbReference>
<feature type="transmembrane region" description="Helical" evidence="10">
    <location>
        <begin position="298"/>
        <end position="321"/>
    </location>
</feature>
<evidence type="ECO:0000256" key="9">
    <source>
        <dbReference type="SAM" id="MobiDB-lite"/>
    </source>
</evidence>